<dbReference type="InterPro" id="IPR006558">
    <property type="entry name" value="LamG-like"/>
</dbReference>
<evidence type="ECO:0000313" key="6">
    <source>
        <dbReference type="Proteomes" id="UP000318017"/>
    </source>
</evidence>
<sequence length="507" mass="55610">MSLTPPSNVGYLIDRYLDGQITAQEMDRLNNVLRSNASARREFAKHLDLDSSLAEFAASQSGEEAAVRDIVELNAMAFKRTTIGRILLSAAAVLALLVGSWWWYVKLTPFATVARSVATPGLADGVQVRHEPHQIKTGMVELITVRGARLVIEAPAEFFFESSQRLNMRSGRLTADVPPQAKGFTVITPAGKAIDLGTRFAIDISSETQSEVHVFEGEVVAQSTGSSRKQLLTAFTAVRLGGELKSTACDVRYGAFVGDREISAMAEAFRLGQRERAQVAKTLLQQDPAMLAWLDFGVGEEASPLQVGSQVIGARRVQGRFPGTSAIDFVNSEDCVKLDLDSRIPAFTLMAWVRLNQLEGRQNSLYSTDEWGELGQVHWMIGDVGRLRFAIKGSEPNANGDSNVWLESQPRMDSELQRWVHLAIAYDSNAGKAVQYLNGQAIVVAPMPKKLLAALGPAQVGNWKPKEGFRHLPRRRLSGRLDEFAAFARALSATEIADYFEASTPYK</sequence>
<dbReference type="Gene3D" id="2.60.120.200">
    <property type="match status" value="1"/>
</dbReference>
<dbReference type="EMBL" id="CP036298">
    <property type="protein sequence ID" value="QDV22731.1"/>
    <property type="molecule type" value="Genomic_DNA"/>
</dbReference>
<dbReference type="Gene3D" id="2.60.120.1440">
    <property type="match status" value="1"/>
</dbReference>
<keyword evidence="6" id="KW-1185">Reference proteome</keyword>
<keyword evidence="3" id="KW-0472">Membrane</keyword>
<dbReference type="InterPro" id="IPR006860">
    <property type="entry name" value="FecR"/>
</dbReference>
<dbReference type="InterPro" id="IPR012373">
    <property type="entry name" value="Ferrdict_sens_TM"/>
</dbReference>
<dbReference type="PANTHER" id="PTHR30273:SF2">
    <property type="entry name" value="PROTEIN FECR"/>
    <property type="match status" value="1"/>
</dbReference>
<dbReference type="SUPFAM" id="SSF49899">
    <property type="entry name" value="Concanavalin A-like lectins/glucanases"/>
    <property type="match status" value="1"/>
</dbReference>
<reference evidence="5 6" key="1">
    <citation type="submission" date="2019-02" db="EMBL/GenBank/DDBJ databases">
        <title>Deep-cultivation of Planctomycetes and their phenomic and genomic characterization uncovers novel biology.</title>
        <authorList>
            <person name="Wiegand S."/>
            <person name="Jogler M."/>
            <person name="Boedeker C."/>
            <person name="Pinto D."/>
            <person name="Vollmers J."/>
            <person name="Rivas-Marin E."/>
            <person name="Kohn T."/>
            <person name="Peeters S.H."/>
            <person name="Heuer A."/>
            <person name="Rast P."/>
            <person name="Oberbeckmann S."/>
            <person name="Bunk B."/>
            <person name="Jeske O."/>
            <person name="Meyerdierks A."/>
            <person name="Storesund J.E."/>
            <person name="Kallscheuer N."/>
            <person name="Luecker S."/>
            <person name="Lage O.M."/>
            <person name="Pohl T."/>
            <person name="Merkel B.J."/>
            <person name="Hornburger P."/>
            <person name="Mueller R.-W."/>
            <person name="Bruemmer F."/>
            <person name="Labrenz M."/>
            <person name="Spormann A.M."/>
            <person name="Op den Camp H."/>
            <person name="Overmann J."/>
            <person name="Amann R."/>
            <person name="Jetten M.S.M."/>
            <person name="Mascher T."/>
            <person name="Medema M.H."/>
            <person name="Devos D.P."/>
            <person name="Kaster A.-K."/>
            <person name="Ovreas L."/>
            <person name="Rohde M."/>
            <person name="Galperin M.Y."/>
            <person name="Jogler C."/>
        </authorList>
    </citation>
    <scope>NUCLEOTIDE SEQUENCE [LARGE SCALE GENOMIC DNA]</scope>
    <source>
        <strain evidence="5 6">Q31a</strain>
    </source>
</reference>
<dbReference type="KEGG" id="ahel:Q31a_10170"/>
<dbReference type="SMART" id="SM00560">
    <property type="entry name" value="LamGL"/>
    <property type="match status" value="1"/>
</dbReference>
<keyword evidence="3" id="KW-0812">Transmembrane</keyword>
<feature type="domain" description="LamG-like jellyroll fold" evidence="4">
    <location>
        <begin position="345"/>
        <end position="494"/>
    </location>
</feature>
<protein>
    <submittedName>
        <fullName evidence="5">FecR protein</fullName>
    </submittedName>
</protein>
<proteinExistence type="predicted"/>
<dbReference type="RefSeq" id="WP_145074722.1">
    <property type="nucleotide sequence ID" value="NZ_CP036298.1"/>
</dbReference>
<accession>A0A518G2A8</accession>
<dbReference type="Proteomes" id="UP000318017">
    <property type="component" value="Chromosome"/>
</dbReference>
<dbReference type="AlphaFoldDB" id="A0A518G2A8"/>
<dbReference type="GO" id="GO:0016989">
    <property type="term" value="F:sigma factor antagonist activity"/>
    <property type="evidence" value="ECO:0007669"/>
    <property type="project" value="TreeGrafter"/>
</dbReference>
<dbReference type="PANTHER" id="PTHR30273">
    <property type="entry name" value="PERIPLASMIC SIGNAL SENSOR AND SIGMA FACTOR ACTIVATOR FECR-RELATED"/>
    <property type="match status" value="1"/>
</dbReference>
<evidence type="ECO:0000256" key="2">
    <source>
        <dbReference type="ARBA" id="ARBA00023157"/>
    </source>
</evidence>
<evidence type="ECO:0000256" key="1">
    <source>
        <dbReference type="ARBA" id="ARBA00022729"/>
    </source>
</evidence>
<keyword evidence="1" id="KW-0732">Signal</keyword>
<dbReference type="Pfam" id="PF13385">
    <property type="entry name" value="Laminin_G_3"/>
    <property type="match status" value="1"/>
</dbReference>
<dbReference type="Pfam" id="PF04773">
    <property type="entry name" value="FecR"/>
    <property type="match status" value="1"/>
</dbReference>
<evidence type="ECO:0000259" key="4">
    <source>
        <dbReference type="SMART" id="SM00560"/>
    </source>
</evidence>
<gene>
    <name evidence="5" type="ORF">Q31a_10170</name>
</gene>
<keyword evidence="3" id="KW-1133">Transmembrane helix</keyword>
<organism evidence="5 6">
    <name type="scientific">Aureliella helgolandensis</name>
    <dbReference type="NCBI Taxonomy" id="2527968"/>
    <lineage>
        <taxon>Bacteria</taxon>
        <taxon>Pseudomonadati</taxon>
        <taxon>Planctomycetota</taxon>
        <taxon>Planctomycetia</taxon>
        <taxon>Pirellulales</taxon>
        <taxon>Pirellulaceae</taxon>
        <taxon>Aureliella</taxon>
    </lineage>
</organism>
<keyword evidence="2" id="KW-1015">Disulfide bond</keyword>
<dbReference type="OrthoDB" id="258532at2"/>
<evidence type="ECO:0000313" key="5">
    <source>
        <dbReference type="EMBL" id="QDV22731.1"/>
    </source>
</evidence>
<dbReference type="InterPro" id="IPR013320">
    <property type="entry name" value="ConA-like_dom_sf"/>
</dbReference>
<evidence type="ECO:0000256" key="3">
    <source>
        <dbReference type="SAM" id="Phobius"/>
    </source>
</evidence>
<feature type="transmembrane region" description="Helical" evidence="3">
    <location>
        <begin position="86"/>
        <end position="104"/>
    </location>
</feature>
<name>A0A518G2A8_9BACT</name>